<gene>
    <name evidence="2" type="ORF">SAMN02745728_01597</name>
</gene>
<evidence type="ECO:0000313" key="3">
    <source>
        <dbReference type="Proteomes" id="UP000186469"/>
    </source>
</evidence>
<dbReference type="Proteomes" id="UP000186469">
    <property type="component" value="Unassembled WGS sequence"/>
</dbReference>
<dbReference type="CDD" id="cd04186">
    <property type="entry name" value="GT_2_like_c"/>
    <property type="match status" value="1"/>
</dbReference>
<dbReference type="SUPFAM" id="SSF53448">
    <property type="entry name" value="Nucleotide-diphospho-sugar transferases"/>
    <property type="match status" value="1"/>
</dbReference>
<proteinExistence type="predicted"/>
<dbReference type="RefSeq" id="WP_072697287.1">
    <property type="nucleotide sequence ID" value="NZ_FRDI01000007.1"/>
</dbReference>
<dbReference type="Pfam" id="PF00535">
    <property type="entry name" value="Glycos_transf_2"/>
    <property type="match status" value="1"/>
</dbReference>
<evidence type="ECO:0000313" key="2">
    <source>
        <dbReference type="EMBL" id="SHN66227.1"/>
    </source>
</evidence>
<protein>
    <recommendedName>
        <fullName evidence="1">Glycosyltransferase 2-like domain-containing protein</fullName>
    </recommendedName>
</protein>
<accession>A0A1M7T698</accession>
<dbReference type="InterPro" id="IPR029044">
    <property type="entry name" value="Nucleotide-diphossugar_trans"/>
</dbReference>
<dbReference type="AlphaFoldDB" id="A0A1M7T698"/>
<sequence>MFEYSIIIPVYNKYQLTHDCLLSLKDCIKHDNFEVIVVDNASSDESECEIPKLGTKLFSQRFTYIRNNENRNFAGACNQGAKVAKSDFLCFLNNDTIMTNDWDQPLLHALKTEAKLGAVGPVLLYADNTVQHIGITVKPQGCISHFYRLFPAEHKVVKKRRKLNFITAAVLMIHKNKFFAAGAFNEAYKNGFEDIELCFKLRELGFELSVIPESTVYHLESQSPGRKDSELNNANIFNTNFPIIPVDWQNILLDDGYLFSLNENFYMDIDIPKEHIIYSQSLQCQTTNDLASLLETEPYWQEGYTHLANIFEEHKDFYRALDVYKKQSYFVLNQALIDNANKILAKLDKSTTQSLVDISSLDKELLNSHKPERIRAIYKTIMTALEKYPDTNLKALIKEWRKKYGVKYLAQQ</sequence>
<evidence type="ECO:0000259" key="1">
    <source>
        <dbReference type="Pfam" id="PF00535"/>
    </source>
</evidence>
<dbReference type="PANTHER" id="PTHR43179">
    <property type="entry name" value="RHAMNOSYLTRANSFERASE WBBL"/>
    <property type="match status" value="1"/>
</dbReference>
<dbReference type="Gene3D" id="3.90.550.10">
    <property type="entry name" value="Spore Coat Polysaccharide Biosynthesis Protein SpsA, Chain A"/>
    <property type="match status" value="1"/>
</dbReference>
<dbReference type="EMBL" id="FRDI01000007">
    <property type="protein sequence ID" value="SHN66227.1"/>
    <property type="molecule type" value="Genomic_DNA"/>
</dbReference>
<dbReference type="OrthoDB" id="9783791at2"/>
<keyword evidence="3" id="KW-1185">Reference proteome</keyword>
<feature type="domain" description="Glycosyltransferase 2-like" evidence="1">
    <location>
        <begin position="5"/>
        <end position="131"/>
    </location>
</feature>
<name>A0A1M7T698_9BACT</name>
<organism evidence="2 3">
    <name type="scientific">Desulfovibrio litoralis DSM 11393</name>
    <dbReference type="NCBI Taxonomy" id="1121455"/>
    <lineage>
        <taxon>Bacteria</taxon>
        <taxon>Pseudomonadati</taxon>
        <taxon>Thermodesulfobacteriota</taxon>
        <taxon>Desulfovibrionia</taxon>
        <taxon>Desulfovibrionales</taxon>
        <taxon>Desulfovibrionaceae</taxon>
        <taxon>Desulfovibrio</taxon>
    </lineage>
</organism>
<reference evidence="2 3" key="1">
    <citation type="submission" date="2016-12" db="EMBL/GenBank/DDBJ databases">
        <authorList>
            <person name="Song W.-J."/>
            <person name="Kurnit D.M."/>
        </authorList>
    </citation>
    <scope>NUCLEOTIDE SEQUENCE [LARGE SCALE GENOMIC DNA]</scope>
    <source>
        <strain evidence="2 3">DSM 11393</strain>
    </source>
</reference>
<dbReference type="InterPro" id="IPR001173">
    <property type="entry name" value="Glyco_trans_2-like"/>
</dbReference>
<dbReference type="STRING" id="1121455.SAMN02745728_01597"/>
<dbReference type="PANTHER" id="PTHR43179:SF7">
    <property type="entry name" value="RHAMNOSYLTRANSFERASE WBBL"/>
    <property type="match status" value="1"/>
</dbReference>